<keyword evidence="1" id="KW-1133">Transmembrane helix</keyword>
<keyword evidence="1" id="KW-0812">Transmembrane</keyword>
<feature type="transmembrane region" description="Helical" evidence="1">
    <location>
        <begin position="229"/>
        <end position="247"/>
    </location>
</feature>
<dbReference type="PROSITE" id="PS51201">
    <property type="entry name" value="RCK_N"/>
    <property type="match status" value="1"/>
</dbReference>
<dbReference type="Proteomes" id="UP000660611">
    <property type="component" value="Unassembled WGS sequence"/>
</dbReference>
<protein>
    <submittedName>
        <fullName evidence="3">Potassium transporter TrkA</fullName>
    </submittedName>
</protein>
<dbReference type="InterPro" id="IPR050721">
    <property type="entry name" value="Trk_Ktr_HKT_K-transport"/>
</dbReference>
<name>A0A919PQB2_9ACTN</name>
<dbReference type="SUPFAM" id="SSF51735">
    <property type="entry name" value="NAD(P)-binding Rossmann-fold domains"/>
    <property type="match status" value="2"/>
</dbReference>
<comment type="caution">
    <text evidence="3">The sequence shown here is derived from an EMBL/GenBank/DDBJ whole genome shotgun (WGS) entry which is preliminary data.</text>
</comment>
<keyword evidence="1" id="KW-0472">Membrane</keyword>
<evidence type="ECO:0000313" key="4">
    <source>
        <dbReference type="Proteomes" id="UP000660611"/>
    </source>
</evidence>
<dbReference type="AlphaFoldDB" id="A0A919PQB2"/>
<dbReference type="PANTHER" id="PTHR43833">
    <property type="entry name" value="POTASSIUM CHANNEL PROTEIN 2-RELATED-RELATED"/>
    <property type="match status" value="1"/>
</dbReference>
<dbReference type="PANTHER" id="PTHR43833:SF11">
    <property type="entry name" value="VOLTAGE-GATED POTASSIUM CHANNEL KCH"/>
    <property type="match status" value="1"/>
</dbReference>
<feature type="domain" description="RCK N-terminal" evidence="2">
    <location>
        <begin position="320"/>
        <end position="439"/>
    </location>
</feature>
<gene>
    <name evidence="3" type="ORF">Dsi01nite_044440</name>
</gene>
<dbReference type="Pfam" id="PF02254">
    <property type="entry name" value="TrkA_N"/>
    <property type="match status" value="1"/>
</dbReference>
<dbReference type="InterPro" id="IPR003148">
    <property type="entry name" value="RCK_N"/>
</dbReference>
<organism evidence="3 4">
    <name type="scientific">Dactylosporangium siamense</name>
    <dbReference type="NCBI Taxonomy" id="685454"/>
    <lineage>
        <taxon>Bacteria</taxon>
        <taxon>Bacillati</taxon>
        <taxon>Actinomycetota</taxon>
        <taxon>Actinomycetes</taxon>
        <taxon>Micromonosporales</taxon>
        <taxon>Micromonosporaceae</taxon>
        <taxon>Dactylosporangium</taxon>
    </lineage>
</organism>
<evidence type="ECO:0000313" key="3">
    <source>
        <dbReference type="EMBL" id="GIG46403.1"/>
    </source>
</evidence>
<dbReference type="Gene3D" id="3.40.50.720">
    <property type="entry name" value="NAD(P)-binding Rossmann-like Domain"/>
    <property type="match status" value="2"/>
</dbReference>
<dbReference type="InterPro" id="IPR036291">
    <property type="entry name" value="NAD(P)-bd_dom_sf"/>
</dbReference>
<dbReference type="GO" id="GO:0006813">
    <property type="term" value="P:potassium ion transport"/>
    <property type="evidence" value="ECO:0007669"/>
    <property type="project" value="InterPro"/>
</dbReference>
<dbReference type="RefSeq" id="WP_203848167.1">
    <property type="nucleotide sequence ID" value="NZ_BAAAVW010000013.1"/>
</dbReference>
<evidence type="ECO:0000259" key="2">
    <source>
        <dbReference type="PROSITE" id="PS51201"/>
    </source>
</evidence>
<evidence type="ECO:0000256" key="1">
    <source>
        <dbReference type="SAM" id="Phobius"/>
    </source>
</evidence>
<proteinExistence type="predicted"/>
<feature type="transmembrane region" description="Helical" evidence="1">
    <location>
        <begin position="282"/>
        <end position="304"/>
    </location>
</feature>
<accession>A0A919PQB2</accession>
<sequence length="549" mass="57886">MRRFVVWGDNALARRLVGELINSYGAQVTVIVPALTQNLAPEIAELCAPDPWSMVVQERRLSAATFLRPELAEAEAIAFVDADDVANVDAALIARETLPDVRVVLRMFNTVLGEGVASRLRNCAVLSASEIAAPAFVAAALGDNTPTSIRLTDGQQLTALDRDTAVLSVSDIRCGLAVTATGESLPADDDAADLVLVSTYGHPLPAPRRVGRHPLRTTRLVLKGGLRRVLIGVAALIGTGSVVVAAVKDLSPWRALYVTVLTTLGGANADLGARRASQAVDLALVVAGVAVIPAVTAAVVNTLVKARLKIAAGGLAVPVGDHVIVIGLGNVGARVVQELHDQGIDVVAVDRSSTARGVAVARSLGIPVILGDARDTETLDAASVTTARCLVMVTTDDVTNLEAALLARSLRADLRVVLRLFEEDFARRIKVAFGINHSRSVSYLAAPAFAASMVGSEVIDTIPVGRRVLLVAEVRVGAGSRLEGRPFHEVNVVNELRLVAVQTGRPGLEQGVQTFWWPERNRGRTLDRAHTMVVVATRAGLVSLLERAA</sequence>
<reference evidence="3" key="1">
    <citation type="submission" date="2021-01" db="EMBL/GenBank/DDBJ databases">
        <title>Whole genome shotgun sequence of Dactylosporangium siamense NBRC 106093.</title>
        <authorList>
            <person name="Komaki H."/>
            <person name="Tamura T."/>
        </authorList>
    </citation>
    <scope>NUCLEOTIDE SEQUENCE</scope>
    <source>
        <strain evidence="3">NBRC 106093</strain>
    </source>
</reference>
<dbReference type="EMBL" id="BONQ01000069">
    <property type="protein sequence ID" value="GIG46403.1"/>
    <property type="molecule type" value="Genomic_DNA"/>
</dbReference>
<keyword evidence="4" id="KW-1185">Reference proteome</keyword>